<evidence type="ECO:0000313" key="1">
    <source>
        <dbReference type="EMBL" id="KAL2818871.1"/>
    </source>
</evidence>
<dbReference type="Proteomes" id="UP001610334">
    <property type="component" value="Unassembled WGS sequence"/>
</dbReference>
<proteinExistence type="predicted"/>
<comment type="caution">
    <text evidence="1">The sequence shown here is derived from an EMBL/GenBank/DDBJ whole genome shotgun (WGS) entry which is preliminary data.</text>
</comment>
<name>A0ABR4HTR1_9EURO</name>
<accession>A0ABR4HTR1</accession>
<dbReference type="EMBL" id="JBFXLT010000012">
    <property type="protein sequence ID" value="KAL2818871.1"/>
    <property type="molecule type" value="Genomic_DNA"/>
</dbReference>
<evidence type="ECO:0000313" key="2">
    <source>
        <dbReference type="Proteomes" id="UP001610334"/>
    </source>
</evidence>
<protein>
    <submittedName>
        <fullName evidence="1">Uncharacterized protein</fullName>
    </submittedName>
</protein>
<gene>
    <name evidence="1" type="ORF">BJX63DRAFT_44736</name>
</gene>
<keyword evidence="2" id="KW-1185">Reference proteome</keyword>
<sequence length="170" mass="17974">MAPPHAALLTADPNGVAWVRARGPLKARLSLGSLNSHPPAPQTLIPVHSLALSRLFAPTHAIRTPLASTQRSAGLLRRGIKIYTDRLGYTGCLYIASIVVSTTNTVQPDLSHPSITKHGCKLASDPGLAFLLGPLGLLAWLTEFATAPIPTLLSPALSSHELLINGFTVR</sequence>
<organism evidence="1 2">
    <name type="scientific">Aspergillus granulosus</name>
    <dbReference type="NCBI Taxonomy" id="176169"/>
    <lineage>
        <taxon>Eukaryota</taxon>
        <taxon>Fungi</taxon>
        <taxon>Dikarya</taxon>
        <taxon>Ascomycota</taxon>
        <taxon>Pezizomycotina</taxon>
        <taxon>Eurotiomycetes</taxon>
        <taxon>Eurotiomycetidae</taxon>
        <taxon>Eurotiales</taxon>
        <taxon>Aspergillaceae</taxon>
        <taxon>Aspergillus</taxon>
        <taxon>Aspergillus subgen. Nidulantes</taxon>
    </lineage>
</organism>
<reference evidence="1 2" key="1">
    <citation type="submission" date="2024-07" db="EMBL/GenBank/DDBJ databases">
        <title>Section-level genome sequencing and comparative genomics of Aspergillus sections Usti and Cavernicolus.</title>
        <authorList>
            <consortium name="Lawrence Berkeley National Laboratory"/>
            <person name="Nybo J.L."/>
            <person name="Vesth T.C."/>
            <person name="Theobald S."/>
            <person name="Frisvad J.C."/>
            <person name="Larsen T.O."/>
            <person name="Kjaerboelling I."/>
            <person name="Rothschild-Mancinelli K."/>
            <person name="Lyhne E.K."/>
            <person name="Kogle M.E."/>
            <person name="Barry K."/>
            <person name="Clum A."/>
            <person name="Na H."/>
            <person name="Ledsgaard L."/>
            <person name="Lin J."/>
            <person name="Lipzen A."/>
            <person name="Kuo A."/>
            <person name="Riley R."/>
            <person name="Mondo S."/>
            <person name="Labutti K."/>
            <person name="Haridas S."/>
            <person name="Pangalinan J."/>
            <person name="Salamov A.A."/>
            <person name="Simmons B.A."/>
            <person name="Magnuson J.K."/>
            <person name="Chen J."/>
            <person name="Drula E."/>
            <person name="Henrissat B."/>
            <person name="Wiebenga A."/>
            <person name="Lubbers R.J."/>
            <person name="Gomes A.C."/>
            <person name="Makela M.R."/>
            <person name="Stajich J."/>
            <person name="Grigoriev I.V."/>
            <person name="Mortensen U.H."/>
            <person name="De Vries R.P."/>
            <person name="Baker S.E."/>
            <person name="Andersen M.R."/>
        </authorList>
    </citation>
    <scope>NUCLEOTIDE SEQUENCE [LARGE SCALE GENOMIC DNA]</scope>
    <source>
        <strain evidence="1 2">CBS 588.65</strain>
    </source>
</reference>